<feature type="transmembrane region" description="Helical" evidence="1">
    <location>
        <begin position="88"/>
        <end position="106"/>
    </location>
</feature>
<comment type="caution">
    <text evidence="2">The sequence shown here is derived from an EMBL/GenBank/DDBJ whole genome shotgun (WGS) entry which is preliminary data.</text>
</comment>
<sequence length="107" mass="11920">MNKRSNYILLILLVLMTLPVVIDVLLWYTVTTYTTSFSEAKIEYLNNFPEPVRNTTLLTVISIITGTIAGCGAVILDNRSAKRLKTTAKVLAVINFTLTALHIFSLM</sequence>
<gene>
    <name evidence="2" type="ORF">DYBT9275_03225</name>
</gene>
<keyword evidence="3" id="KW-1185">Reference proteome</keyword>
<dbReference type="AlphaFoldDB" id="A0A916JD64"/>
<keyword evidence="1" id="KW-0472">Membrane</keyword>
<dbReference type="EMBL" id="CAJRAF010000002">
    <property type="protein sequence ID" value="CAG5003766.1"/>
    <property type="molecule type" value="Genomic_DNA"/>
</dbReference>
<dbReference type="RefSeq" id="WP_215239753.1">
    <property type="nucleotide sequence ID" value="NZ_CAJRAF010000002.1"/>
</dbReference>
<feature type="transmembrane region" description="Helical" evidence="1">
    <location>
        <begin position="56"/>
        <end position="76"/>
    </location>
</feature>
<keyword evidence="1" id="KW-0812">Transmembrane</keyword>
<accession>A0A916JD64</accession>
<feature type="transmembrane region" description="Helical" evidence="1">
    <location>
        <begin position="7"/>
        <end position="28"/>
    </location>
</feature>
<evidence type="ECO:0000313" key="3">
    <source>
        <dbReference type="Proteomes" id="UP000680038"/>
    </source>
</evidence>
<reference evidence="2" key="1">
    <citation type="submission" date="2021-04" db="EMBL/GenBank/DDBJ databases">
        <authorList>
            <person name="Rodrigo-Torres L."/>
            <person name="Arahal R. D."/>
            <person name="Lucena T."/>
        </authorList>
    </citation>
    <scope>NUCLEOTIDE SEQUENCE</scope>
    <source>
        <strain evidence="2">CECT 9275</strain>
    </source>
</reference>
<protein>
    <submittedName>
        <fullName evidence="2">Uncharacterized protein</fullName>
    </submittedName>
</protein>
<dbReference type="Proteomes" id="UP000680038">
    <property type="component" value="Unassembled WGS sequence"/>
</dbReference>
<evidence type="ECO:0000256" key="1">
    <source>
        <dbReference type="SAM" id="Phobius"/>
    </source>
</evidence>
<organism evidence="2 3">
    <name type="scientific">Dyadobacter helix</name>
    <dbReference type="NCBI Taxonomy" id="2822344"/>
    <lineage>
        <taxon>Bacteria</taxon>
        <taxon>Pseudomonadati</taxon>
        <taxon>Bacteroidota</taxon>
        <taxon>Cytophagia</taxon>
        <taxon>Cytophagales</taxon>
        <taxon>Spirosomataceae</taxon>
        <taxon>Dyadobacter</taxon>
    </lineage>
</organism>
<proteinExistence type="predicted"/>
<keyword evidence="1" id="KW-1133">Transmembrane helix</keyword>
<name>A0A916JD64_9BACT</name>
<evidence type="ECO:0000313" key="2">
    <source>
        <dbReference type="EMBL" id="CAG5003766.1"/>
    </source>
</evidence>